<proteinExistence type="predicted"/>
<evidence type="ECO:0000313" key="2">
    <source>
        <dbReference type="Proteomes" id="UP000054018"/>
    </source>
</evidence>
<evidence type="ECO:0000313" key="1">
    <source>
        <dbReference type="EMBL" id="KIK12952.1"/>
    </source>
</evidence>
<name>A0A0C9YRM4_9AGAM</name>
<organism evidence="1 2">
    <name type="scientific">Pisolithus microcarpus 441</name>
    <dbReference type="NCBI Taxonomy" id="765257"/>
    <lineage>
        <taxon>Eukaryota</taxon>
        <taxon>Fungi</taxon>
        <taxon>Dikarya</taxon>
        <taxon>Basidiomycota</taxon>
        <taxon>Agaricomycotina</taxon>
        <taxon>Agaricomycetes</taxon>
        <taxon>Agaricomycetidae</taxon>
        <taxon>Boletales</taxon>
        <taxon>Sclerodermatineae</taxon>
        <taxon>Pisolithaceae</taxon>
        <taxon>Pisolithus</taxon>
    </lineage>
</organism>
<sequence>MWEECGGYQSNPNALLPPGVHHSCATYISSPFFAIQRRSRSVCSDDIHRHIVCIIRSIRHDLVRFDSPGFDATSTPARSQVYYWSDGARWQVQ</sequence>
<keyword evidence="2" id="KW-1185">Reference proteome</keyword>
<accession>A0A0C9YRM4</accession>
<reference evidence="2" key="2">
    <citation type="submission" date="2015-01" db="EMBL/GenBank/DDBJ databases">
        <title>Evolutionary Origins and Diversification of the Mycorrhizal Mutualists.</title>
        <authorList>
            <consortium name="DOE Joint Genome Institute"/>
            <consortium name="Mycorrhizal Genomics Consortium"/>
            <person name="Kohler A."/>
            <person name="Kuo A."/>
            <person name="Nagy L.G."/>
            <person name="Floudas D."/>
            <person name="Copeland A."/>
            <person name="Barry K.W."/>
            <person name="Cichocki N."/>
            <person name="Veneault-Fourrey C."/>
            <person name="LaButti K."/>
            <person name="Lindquist E.A."/>
            <person name="Lipzen A."/>
            <person name="Lundell T."/>
            <person name="Morin E."/>
            <person name="Murat C."/>
            <person name="Riley R."/>
            <person name="Ohm R."/>
            <person name="Sun H."/>
            <person name="Tunlid A."/>
            <person name="Henrissat B."/>
            <person name="Grigoriev I.V."/>
            <person name="Hibbett D.S."/>
            <person name="Martin F."/>
        </authorList>
    </citation>
    <scope>NUCLEOTIDE SEQUENCE [LARGE SCALE GENOMIC DNA]</scope>
    <source>
        <strain evidence="2">441</strain>
    </source>
</reference>
<dbReference type="Proteomes" id="UP000054018">
    <property type="component" value="Unassembled WGS sequence"/>
</dbReference>
<dbReference type="EMBL" id="KN834032">
    <property type="protein sequence ID" value="KIK12952.1"/>
    <property type="molecule type" value="Genomic_DNA"/>
</dbReference>
<dbReference type="HOGENOM" id="CLU_2400531_0_0_1"/>
<protein>
    <submittedName>
        <fullName evidence="1">Uncharacterized protein</fullName>
    </submittedName>
</protein>
<reference evidence="1 2" key="1">
    <citation type="submission" date="2014-04" db="EMBL/GenBank/DDBJ databases">
        <authorList>
            <consortium name="DOE Joint Genome Institute"/>
            <person name="Kuo A."/>
            <person name="Kohler A."/>
            <person name="Costa M.D."/>
            <person name="Nagy L.G."/>
            <person name="Floudas D."/>
            <person name="Copeland A."/>
            <person name="Barry K.W."/>
            <person name="Cichocki N."/>
            <person name="Veneault-Fourrey C."/>
            <person name="LaButti K."/>
            <person name="Lindquist E.A."/>
            <person name="Lipzen A."/>
            <person name="Lundell T."/>
            <person name="Morin E."/>
            <person name="Murat C."/>
            <person name="Sun H."/>
            <person name="Tunlid A."/>
            <person name="Henrissat B."/>
            <person name="Grigoriev I.V."/>
            <person name="Hibbett D.S."/>
            <person name="Martin F."/>
            <person name="Nordberg H.P."/>
            <person name="Cantor M.N."/>
            <person name="Hua S.X."/>
        </authorList>
    </citation>
    <scope>NUCLEOTIDE SEQUENCE [LARGE SCALE GENOMIC DNA]</scope>
    <source>
        <strain evidence="1 2">441</strain>
    </source>
</reference>
<gene>
    <name evidence="1" type="ORF">PISMIDRAFT_419305</name>
</gene>
<dbReference type="AlphaFoldDB" id="A0A0C9YRM4"/>